<dbReference type="InterPro" id="IPR006059">
    <property type="entry name" value="SBP"/>
</dbReference>
<reference evidence="2 3" key="1">
    <citation type="submission" date="2018-10" db="EMBL/GenBank/DDBJ databases">
        <title>Isolation, diversity and antifungal activity of actinobacteria from wheat.</title>
        <authorList>
            <person name="Han C."/>
        </authorList>
    </citation>
    <scope>NUCLEOTIDE SEQUENCE [LARGE SCALE GENOMIC DNA]</scope>
    <source>
        <strain evidence="2 3">NEAU-YY56</strain>
    </source>
</reference>
<proteinExistence type="predicted"/>
<comment type="caution">
    <text evidence="2">The sequence shown here is derived from an EMBL/GenBank/DDBJ whole genome shotgun (WGS) entry which is preliminary data.</text>
</comment>
<dbReference type="Proteomes" id="UP000269289">
    <property type="component" value="Unassembled WGS sequence"/>
</dbReference>
<keyword evidence="1" id="KW-0732">Signal</keyword>
<accession>A0A3M2J2X3</accession>
<keyword evidence="3" id="KW-1185">Reference proteome</keyword>
<feature type="chain" id="PRO_5039254873" evidence="1">
    <location>
        <begin position="27"/>
        <end position="548"/>
    </location>
</feature>
<name>A0A3M2J2X3_9CELL</name>
<sequence>MSPRTTPARAGLAAVAALALTLTACSGGSDDGDGSSGLDNRTGAMEDYGVGDQFTATEPLTFSMLFSDHPNYPSKSDWLLWSEITERTGVTVEPTLVPMSDYEQKRSLLIGAGDAPTLIAKTYPGQEEAFVSSGAILPVSDYVELMPHYQAKVAEWGLEDNIDQLRQADGKYYVLPGLHEAPWQDYSIAMRTDVLADLGLDVPTSWDEFRDTLEAVQEANPGEYPFSDRFSDGYPAGSFLNVAALGFGTSAGWGYDNATWDDDAGEFVATATTPEYRALVEYVHDLVADGLMDPESFTQDDDTAIQKFVTGRSAAISANAQSVVNDYEPGLAANDPEATVAKIPFPCGDAGCVLNPVSQLENGLMINADAADSPDFVAMMQFVDWLFYSDEGQEFVKWGVEGTTFDKADDGTRTLAADVDFVGLNPGAPKHLQKDFGFSGGNVAYGGTTDLLWSTFSDAEIAFQESIADYDMIDLAPPAPLDELEVEQITLIDTTLRDAVSQGTVQFILGQRDLSEWDAFVADLESKGATQYVDIVNGARERYVAENG</sequence>
<gene>
    <name evidence="2" type="ORF">EBM89_16975</name>
</gene>
<evidence type="ECO:0000313" key="2">
    <source>
        <dbReference type="EMBL" id="RMI04978.1"/>
    </source>
</evidence>
<dbReference type="EMBL" id="RFFI01000119">
    <property type="protein sequence ID" value="RMI04978.1"/>
    <property type="molecule type" value="Genomic_DNA"/>
</dbReference>
<dbReference type="CDD" id="cd13583">
    <property type="entry name" value="PBP2_AlgQ_like_4"/>
    <property type="match status" value="1"/>
</dbReference>
<dbReference type="Gene3D" id="3.40.190.10">
    <property type="entry name" value="Periplasmic binding protein-like II"/>
    <property type="match status" value="2"/>
</dbReference>
<feature type="signal peptide" evidence="1">
    <location>
        <begin position="1"/>
        <end position="26"/>
    </location>
</feature>
<evidence type="ECO:0000256" key="1">
    <source>
        <dbReference type="SAM" id="SignalP"/>
    </source>
</evidence>
<dbReference type="OrthoDB" id="9787283at2"/>
<dbReference type="Pfam" id="PF01547">
    <property type="entry name" value="SBP_bac_1"/>
    <property type="match status" value="1"/>
</dbReference>
<dbReference type="InterPro" id="IPR050490">
    <property type="entry name" value="Bact_solute-bd_prot1"/>
</dbReference>
<dbReference type="PANTHER" id="PTHR43649">
    <property type="entry name" value="ARABINOSE-BINDING PROTEIN-RELATED"/>
    <property type="match status" value="1"/>
</dbReference>
<dbReference type="RefSeq" id="WP_122150824.1">
    <property type="nucleotide sequence ID" value="NZ_RFFI01000119.1"/>
</dbReference>
<dbReference type="PROSITE" id="PS51257">
    <property type="entry name" value="PROKAR_LIPOPROTEIN"/>
    <property type="match status" value="1"/>
</dbReference>
<dbReference type="AlphaFoldDB" id="A0A3M2J2X3"/>
<dbReference type="SUPFAM" id="SSF53850">
    <property type="entry name" value="Periplasmic binding protein-like II"/>
    <property type="match status" value="1"/>
</dbReference>
<organism evidence="2 3">
    <name type="scientific">Cellulomonas triticagri</name>
    <dbReference type="NCBI Taxonomy" id="2483352"/>
    <lineage>
        <taxon>Bacteria</taxon>
        <taxon>Bacillati</taxon>
        <taxon>Actinomycetota</taxon>
        <taxon>Actinomycetes</taxon>
        <taxon>Micrococcales</taxon>
        <taxon>Cellulomonadaceae</taxon>
        <taxon>Cellulomonas</taxon>
    </lineage>
</organism>
<protein>
    <submittedName>
        <fullName evidence="2">Extracellular solute-binding protein</fullName>
    </submittedName>
</protein>
<dbReference type="PANTHER" id="PTHR43649:SF12">
    <property type="entry name" value="DIACETYLCHITOBIOSE BINDING PROTEIN DASA"/>
    <property type="match status" value="1"/>
</dbReference>
<evidence type="ECO:0000313" key="3">
    <source>
        <dbReference type="Proteomes" id="UP000269289"/>
    </source>
</evidence>